<dbReference type="NCBIfam" id="TIGR03724">
    <property type="entry name" value="arch_bud32"/>
    <property type="match status" value="1"/>
</dbReference>
<dbReference type="Gene3D" id="1.10.510.10">
    <property type="entry name" value="Transferase(Phosphotransferase) domain 1"/>
    <property type="match status" value="1"/>
</dbReference>
<evidence type="ECO:0000256" key="10">
    <source>
        <dbReference type="ARBA" id="ARBA00048679"/>
    </source>
</evidence>
<evidence type="ECO:0000256" key="6">
    <source>
        <dbReference type="ARBA" id="ARBA00022741"/>
    </source>
</evidence>
<dbReference type="SMART" id="SM00220">
    <property type="entry name" value="S_TKc"/>
    <property type="match status" value="1"/>
</dbReference>
<dbReference type="InterPro" id="IPR011009">
    <property type="entry name" value="Kinase-like_dom_sf"/>
</dbReference>
<dbReference type="InterPro" id="IPR008266">
    <property type="entry name" value="Tyr_kinase_AS"/>
</dbReference>
<dbReference type="Pfam" id="PF00069">
    <property type="entry name" value="Pkinase"/>
    <property type="match status" value="1"/>
</dbReference>
<keyword evidence="7" id="KW-0418">Kinase</keyword>
<evidence type="ECO:0000256" key="3">
    <source>
        <dbReference type="ARBA" id="ARBA00022527"/>
    </source>
</evidence>
<dbReference type="PROSITE" id="PS00109">
    <property type="entry name" value="PROTEIN_KINASE_TYR"/>
    <property type="match status" value="1"/>
</dbReference>
<dbReference type="GO" id="GO:0005829">
    <property type="term" value="C:cytosol"/>
    <property type="evidence" value="ECO:0007669"/>
    <property type="project" value="TreeGrafter"/>
</dbReference>
<comment type="catalytic activity">
    <reaction evidence="10">
        <text>L-seryl-[protein] + ATP = O-phospho-L-seryl-[protein] + ADP + H(+)</text>
        <dbReference type="Rhea" id="RHEA:17989"/>
        <dbReference type="Rhea" id="RHEA-COMP:9863"/>
        <dbReference type="Rhea" id="RHEA-COMP:11604"/>
        <dbReference type="ChEBI" id="CHEBI:15378"/>
        <dbReference type="ChEBI" id="CHEBI:29999"/>
        <dbReference type="ChEBI" id="CHEBI:30616"/>
        <dbReference type="ChEBI" id="CHEBI:83421"/>
        <dbReference type="ChEBI" id="CHEBI:456216"/>
        <dbReference type="EC" id="2.7.11.1"/>
    </reaction>
</comment>
<geneLocation type="mitochondrion" evidence="13"/>
<comment type="similarity">
    <text evidence="1">Belongs to the protein kinase superfamily. BUD32 family.</text>
</comment>
<protein>
    <recommendedName>
        <fullName evidence="2">non-specific serine/threonine protein kinase</fullName>
        <ecNumber evidence="2">2.7.11.1</ecNumber>
    </recommendedName>
</protein>
<evidence type="ECO:0000256" key="2">
    <source>
        <dbReference type="ARBA" id="ARBA00012513"/>
    </source>
</evidence>
<dbReference type="GO" id="GO:0070525">
    <property type="term" value="P:tRNA threonylcarbamoyladenosine metabolic process"/>
    <property type="evidence" value="ECO:0007669"/>
    <property type="project" value="TreeGrafter"/>
</dbReference>
<evidence type="ECO:0000256" key="5">
    <source>
        <dbReference type="ARBA" id="ARBA00022694"/>
    </source>
</evidence>
<keyword evidence="13" id="KW-0496">Mitochondrion</keyword>
<gene>
    <name evidence="13" type="ORF">PLBR_LOCUS3876</name>
</gene>
<dbReference type="EC" id="2.7.11.1" evidence="2"/>
<evidence type="ECO:0000256" key="9">
    <source>
        <dbReference type="ARBA" id="ARBA00047899"/>
    </source>
</evidence>
<evidence type="ECO:0000313" key="13">
    <source>
        <dbReference type="EMBL" id="SPQ96661.1"/>
    </source>
</evidence>
<dbReference type="PANTHER" id="PTHR12209:SF0">
    <property type="entry name" value="EKC_KEOPS COMPLEX SUBUNIT TP53RK"/>
    <property type="match status" value="1"/>
</dbReference>
<accession>A0A3P3Y916</accession>
<evidence type="ECO:0000256" key="8">
    <source>
        <dbReference type="ARBA" id="ARBA00022840"/>
    </source>
</evidence>
<evidence type="ECO:0000256" key="11">
    <source>
        <dbReference type="SAM" id="MobiDB-lite"/>
    </source>
</evidence>
<keyword evidence="5" id="KW-0819">tRNA processing</keyword>
<dbReference type="GO" id="GO:0004674">
    <property type="term" value="F:protein serine/threonine kinase activity"/>
    <property type="evidence" value="ECO:0007669"/>
    <property type="project" value="UniProtKB-KW"/>
</dbReference>
<comment type="catalytic activity">
    <reaction evidence="9">
        <text>L-threonyl-[protein] + ATP = O-phospho-L-threonyl-[protein] + ADP + H(+)</text>
        <dbReference type="Rhea" id="RHEA:46608"/>
        <dbReference type="Rhea" id="RHEA-COMP:11060"/>
        <dbReference type="Rhea" id="RHEA-COMP:11605"/>
        <dbReference type="ChEBI" id="CHEBI:15378"/>
        <dbReference type="ChEBI" id="CHEBI:30013"/>
        <dbReference type="ChEBI" id="CHEBI:30616"/>
        <dbReference type="ChEBI" id="CHEBI:61977"/>
        <dbReference type="ChEBI" id="CHEBI:456216"/>
        <dbReference type="EC" id="2.7.11.1"/>
    </reaction>
</comment>
<evidence type="ECO:0000256" key="4">
    <source>
        <dbReference type="ARBA" id="ARBA00022679"/>
    </source>
</evidence>
<dbReference type="GO" id="GO:0000408">
    <property type="term" value="C:EKC/KEOPS complex"/>
    <property type="evidence" value="ECO:0007669"/>
    <property type="project" value="TreeGrafter"/>
</dbReference>
<dbReference type="PANTHER" id="PTHR12209">
    <property type="entry name" value="NON-SPECIFIC SERINE/THREONINE PROTEIN KINASE"/>
    <property type="match status" value="1"/>
</dbReference>
<evidence type="ECO:0000256" key="1">
    <source>
        <dbReference type="ARBA" id="ARBA00010630"/>
    </source>
</evidence>
<keyword evidence="3" id="KW-0723">Serine/threonine-protein kinase</keyword>
<sequence length="245" mass="26892">MTERSLDVAQSPIEQQYGPVALLAQGAEARVWTGVRDGVPIVIKERFAKTYRHTDLDAKLTRRRTKTEVKCLARCAGLSNVKVPAVLGVDFACARIFLEFMQAPTVKTYINSLPADGTDARIRLAEKLGVAVAEMHSNNVVHGDLTSSNILVRDDGELVLIDFGLAYVSHLSEDKAVDLYVLERALLATHPDFTEFAVTLESYQAHAAESARVMTRFEKKRPLYHPTAASSTAGREAACTPSQSF</sequence>
<organism evidence="13 14">
    <name type="scientific">Plasmodiophora brassicae</name>
    <name type="common">Clubroot disease agent</name>
    <dbReference type="NCBI Taxonomy" id="37360"/>
    <lineage>
        <taxon>Eukaryota</taxon>
        <taxon>Sar</taxon>
        <taxon>Rhizaria</taxon>
        <taxon>Endomyxa</taxon>
        <taxon>Phytomyxea</taxon>
        <taxon>Plasmodiophorida</taxon>
        <taxon>Plasmodiophoridae</taxon>
        <taxon>Plasmodiophora</taxon>
    </lineage>
</organism>
<dbReference type="SUPFAM" id="SSF56112">
    <property type="entry name" value="Protein kinase-like (PK-like)"/>
    <property type="match status" value="1"/>
</dbReference>
<dbReference type="EMBL" id="OVEO01000006">
    <property type="protein sequence ID" value="SPQ96661.1"/>
    <property type="molecule type" value="Genomic_DNA"/>
</dbReference>
<dbReference type="GO" id="GO:0005524">
    <property type="term" value="F:ATP binding"/>
    <property type="evidence" value="ECO:0007669"/>
    <property type="project" value="UniProtKB-KW"/>
</dbReference>
<reference evidence="13 14" key="1">
    <citation type="submission" date="2018-03" db="EMBL/GenBank/DDBJ databases">
        <authorList>
            <person name="Fogelqvist J."/>
        </authorList>
    </citation>
    <scope>NUCLEOTIDE SEQUENCE [LARGE SCALE GENOMIC DNA]</scope>
</reference>
<feature type="domain" description="Protein kinase" evidence="12">
    <location>
        <begin position="17"/>
        <end position="245"/>
    </location>
</feature>
<dbReference type="PROSITE" id="PS50011">
    <property type="entry name" value="PROTEIN_KINASE_DOM"/>
    <property type="match status" value="1"/>
</dbReference>
<feature type="region of interest" description="Disordered" evidence="11">
    <location>
        <begin position="225"/>
        <end position="245"/>
    </location>
</feature>
<proteinExistence type="inferred from homology"/>
<dbReference type="GO" id="GO:0005634">
    <property type="term" value="C:nucleus"/>
    <property type="evidence" value="ECO:0007669"/>
    <property type="project" value="TreeGrafter"/>
</dbReference>
<dbReference type="GO" id="GO:0008033">
    <property type="term" value="P:tRNA processing"/>
    <property type="evidence" value="ECO:0007669"/>
    <property type="project" value="UniProtKB-KW"/>
</dbReference>
<dbReference type="Gene3D" id="3.30.200.20">
    <property type="entry name" value="Phosphorylase Kinase, domain 1"/>
    <property type="match status" value="1"/>
</dbReference>
<dbReference type="InterPro" id="IPR022495">
    <property type="entry name" value="Bud32"/>
</dbReference>
<evidence type="ECO:0000259" key="12">
    <source>
        <dbReference type="PROSITE" id="PS50011"/>
    </source>
</evidence>
<keyword evidence="6" id="KW-0547">Nucleotide-binding</keyword>
<name>A0A3P3Y916_PLABS</name>
<dbReference type="AlphaFoldDB" id="A0A3P3Y916"/>
<dbReference type="InterPro" id="IPR000719">
    <property type="entry name" value="Prot_kinase_dom"/>
</dbReference>
<evidence type="ECO:0000313" key="14">
    <source>
        <dbReference type="Proteomes" id="UP000290189"/>
    </source>
</evidence>
<keyword evidence="4" id="KW-0808">Transferase</keyword>
<evidence type="ECO:0000256" key="7">
    <source>
        <dbReference type="ARBA" id="ARBA00022777"/>
    </source>
</evidence>
<dbReference type="Proteomes" id="UP000290189">
    <property type="component" value="Unassembled WGS sequence"/>
</dbReference>
<keyword evidence="8" id="KW-0067">ATP-binding</keyword>